<accession>M6KV26</accession>
<evidence type="ECO:0000313" key="2">
    <source>
        <dbReference type="Proteomes" id="UP000012137"/>
    </source>
</evidence>
<reference evidence="1 2" key="1">
    <citation type="submission" date="2013-01" db="EMBL/GenBank/DDBJ databases">
        <authorList>
            <person name="Harkins D.M."/>
            <person name="Durkin A.S."/>
            <person name="Brinkac L.M."/>
            <person name="Haft D.H."/>
            <person name="Selengut J.D."/>
            <person name="Sanka R."/>
            <person name="DePew J."/>
            <person name="Purushe J."/>
            <person name="Peacock S.J."/>
            <person name="Thaipadungpanit J."/>
            <person name="Wuthiekanun V.W."/>
            <person name="Day N.P."/>
            <person name="Vinetz J.M."/>
            <person name="Sutton G.G."/>
            <person name="Nierman W.C."/>
            <person name="Fouts D.E."/>
        </authorList>
    </citation>
    <scope>NUCLEOTIDE SEQUENCE [LARGE SCALE GENOMIC DNA]</scope>
    <source>
        <strain evidence="1 2">L0374</strain>
    </source>
</reference>
<protein>
    <submittedName>
        <fullName evidence="1">Uncharacterized protein</fullName>
    </submittedName>
</protein>
<sequence length="89" mass="10614">MLRIWIITILVCFSFEVLAEISSKRESNRILIKKNLSKAKEVDPDKKRNFCPPKKVQFYPLKERIIKVLFKLKLHFKNRSIINLGRKKS</sequence>
<organism evidence="1 2">
    <name type="scientific">Leptospira interrogans serovar Pyrogenes str. L0374</name>
    <dbReference type="NCBI Taxonomy" id="1049928"/>
    <lineage>
        <taxon>Bacteria</taxon>
        <taxon>Pseudomonadati</taxon>
        <taxon>Spirochaetota</taxon>
        <taxon>Spirochaetia</taxon>
        <taxon>Leptospirales</taxon>
        <taxon>Leptospiraceae</taxon>
        <taxon>Leptospira</taxon>
    </lineage>
</organism>
<evidence type="ECO:0000313" key="1">
    <source>
        <dbReference type="EMBL" id="EMN31672.1"/>
    </source>
</evidence>
<gene>
    <name evidence="1" type="ORF">LEP1GSC083_2979</name>
</gene>
<dbReference type="Proteomes" id="UP000012137">
    <property type="component" value="Unassembled WGS sequence"/>
</dbReference>
<proteinExistence type="predicted"/>
<comment type="caution">
    <text evidence="1">The sequence shown here is derived from an EMBL/GenBank/DDBJ whole genome shotgun (WGS) entry which is preliminary data.</text>
</comment>
<dbReference type="AlphaFoldDB" id="M6KV26"/>
<name>M6KV26_LEPIR</name>
<dbReference type="EMBL" id="AHMZ02000055">
    <property type="protein sequence ID" value="EMN31672.1"/>
    <property type="molecule type" value="Genomic_DNA"/>
</dbReference>